<dbReference type="InterPro" id="IPR025202">
    <property type="entry name" value="PLD-like_dom"/>
</dbReference>
<organism evidence="7 8">
    <name type="scientific">Sulfitobacter pacificus</name>
    <dbReference type="NCBI Taxonomy" id="1499314"/>
    <lineage>
        <taxon>Bacteria</taxon>
        <taxon>Pseudomonadati</taxon>
        <taxon>Pseudomonadota</taxon>
        <taxon>Alphaproteobacteria</taxon>
        <taxon>Rhodobacterales</taxon>
        <taxon>Roseobacteraceae</taxon>
        <taxon>Sulfitobacter</taxon>
    </lineage>
</organism>
<dbReference type="Pfam" id="PF13091">
    <property type="entry name" value="PLDc_2"/>
    <property type="match status" value="2"/>
</dbReference>
<dbReference type="Proteomes" id="UP001161388">
    <property type="component" value="Unassembled WGS sequence"/>
</dbReference>
<evidence type="ECO:0000256" key="3">
    <source>
        <dbReference type="ARBA" id="ARBA00018392"/>
    </source>
</evidence>
<dbReference type="PROSITE" id="PS50035">
    <property type="entry name" value="PLD"/>
    <property type="match status" value="2"/>
</dbReference>
<reference evidence="7" key="1">
    <citation type="journal article" date="2014" name="Int. J. Syst. Evol. Microbiol.">
        <title>Complete genome of a new Firmicutes species belonging to the dominant human colonic microbiota ('Ruminococcus bicirculans') reveals two chromosomes and a selective capacity to utilize plant glucans.</title>
        <authorList>
            <consortium name="NISC Comparative Sequencing Program"/>
            <person name="Wegmann U."/>
            <person name="Louis P."/>
            <person name="Goesmann A."/>
            <person name="Henrissat B."/>
            <person name="Duncan S.H."/>
            <person name="Flint H.J."/>
        </authorList>
    </citation>
    <scope>NUCLEOTIDE SEQUENCE</scope>
    <source>
        <strain evidence="7">NBRC 109915</strain>
    </source>
</reference>
<dbReference type="CDD" id="cd09111">
    <property type="entry name" value="PLDc_ymdC_like_1"/>
    <property type="match status" value="1"/>
</dbReference>
<evidence type="ECO:0000256" key="1">
    <source>
        <dbReference type="ARBA" id="ARBA00003145"/>
    </source>
</evidence>
<evidence type="ECO:0000256" key="5">
    <source>
        <dbReference type="ARBA" id="ARBA00029594"/>
    </source>
</evidence>
<gene>
    <name evidence="7" type="ORF">GCM10007927_13930</name>
</gene>
<dbReference type="SUPFAM" id="SSF56024">
    <property type="entry name" value="Phospholipase D/nuclease"/>
    <property type="match status" value="2"/>
</dbReference>
<dbReference type="PANTHER" id="PTHR21248">
    <property type="entry name" value="CARDIOLIPIN SYNTHASE"/>
    <property type="match status" value="1"/>
</dbReference>
<comment type="caution">
    <text evidence="7">The sequence shown here is derived from an EMBL/GenBank/DDBJ whole genome shotgun (WGS) entry which is preliminary data.</text>
</comment>
<evidence type="ECO:0000256" key="4">
    <source>
        <dbReference type="ARBA" id="ARBA00022525"/>
    </source>
</evidence>
<dbReference type="PANTHER" id="PTHR21248:SF12">
    <property type="entry name" value="CARDIOLIPIN SYNTHASE C"/>
    <property type="match status" value="1"/>
</dbReference>
<dbReference type="CDD" id="cd09113">
    <property type="entry name" value="PLDc_ymdC_like_2"/>
    <property type="match status" value="1"/>
</dbReference>
<dbReference type="EMBL" id="BSNL01000001">
    <property type="protein sequence ID" value="GLQ26590.1"/>
    <property type="molecule type" value="Genomic_DNA"/>
</dbReference>
<reference evidence="7" key="2">
    <citation type="submission" date="2023-01" db="EMBL/GenBank/DDBJ databases">
        <title>Draft genome sequence of Sulfitobacter pacificus strain NBRC 109915.</title>
        <authorList>
            <person name="Sun Q."/>
            <person name="Mori K."/>
        </authorList>
    </citation>
    <scope>NUCLEOTIDE SEQUENCE</scope>
    <source>
        <strain evidence="7">NBRC 109915</strain>
    </source>
</reference>
<keyword evidence="8" id="KW-1185">Reference proteome</keyword>
<feature type="domain" description="PLD phosphodiesterase" evidence="6">
    <location>
        <begin position="172"/>
        <end position="199"/>
    </location>
</feature>
<evidence type="ECO:0000313" key="7">
    <source>
        <dbReference type="EMBL" id="GLQ26590.1"/>
    </source>
</evidence>
<comment type="function">
    <text evidence="1">Could be a virulence factor.</text>
</comment>
<evidence type="ECO:0000313" key="8">
    <source>
        <dbReference type="Proteomes" id="UP001161388"/>
    </source>
</evidence>
<keyword evidence="4" id="KW-0964">Secreted</keyword>
<accession>A0ABQ5VHL5</accession>
<name>A0ABQ5VHL5_9RHOB</name>
<comment type="subcellular location">
    <subcellularLocation>
        <location evidence="2">Secreted</location>
    </subcellularLocation>
</comment>
<evidence type="ECO:0000256" key="2">
    <source>
        <dbReference type="ARBA" id="ARBA00004613"/>
    </source>
</evidence>
<proteinExistence type="predicted"/>
<dbReference type="SMART" id="SM00155">
    <property type="entry name" value="PLDc"/>
    <property type="match status" value="2"/>
</dbReference>
<protein>
    <recommendedName>
        <fullName evidence="3">Phospholipase D</fullName>
    </recommendedName>
    <alternativeName>
        <fullName evidence="5">Choline phosphatase</fullName>
    </alternativeName>
</protein>
<dbReference type="Gene3D" id="3.30.870.10">
    <property type="entry name" value="Endonuclease Chain A"/>
    <property type="match status" value="2"/>
</dbReference>
<dbReference type="InterPro" id="IPR001736">
    <property type="entry name" value="PLipase_D/transphosphatidylase"/>
</dbReference>
<feature type="domain" description="PLD phosphodiesterase" evidence="6">
    <location>
        <begin position="409"/>
        <end position="436"/>
    </location>
</feature>
<sequence length="519" mass="57485">MNMRKALRRIVIAGIGIAAVLFCLRLLYPLPDISNRVASFGTPADDTTTLGQFMISEQRQHQAGSTGVRSLARNDDALISRLSLIEDAEASLDVQYYIWHDDVSGMILLDALDRAAQRGVHVRLLLDDNGIPGMDGMLATLDSQDNFDVRIYNPSTIRNPKLLGYSFDFFRINRRMHNKALIADGAAAIIGGRNIGDEYFKVDVEDFYFDLDVLAVGAAVEETRQIFDDYWNSQSVFEAELIFTAPIDRQGFNQRVAQTLGRADAQEIVTLARETGSVTQGGFGDFEWTRVQVVADSPLKGQGIAVAEDLMIHQLSSILGDVERRLFLASAYFVPGQAGTSYFNALAARGIDVQILTNALDTTDVFLVHAGYSRYRRELLEGGIDLFELKLRGTPSQSDGFQVLPFGLSGASLHAKTFAIDDNRVFIGSFNFDPRSALLNTEMGFLIESTDMAARMNGYFEDTITTASYQPQITPNGNMVWLDKQGDGKIISYQQEPGASWFQQISFAVMGLLPIEWLL</sequence>
<evidence type="ECO:0000259" key="6">
    <source>
        <dbReference type="PROSITE" id="PS50035"/>
    </source>
</evidence>